<dbReference type="EMBL" id="PNIL01000034">
    <property type="protein sequence ID" value="PMP67849.1"/>
    <property type="molecule type" value="Genomic_DNA"/>
</dbReference>
<dbReference type="InterPro" id="IPR036291">
    <property type="entry name" value="NAD(P)-bd_dom_sf"/>
</dbReference>
<comment type="caution">
    <text evidence="10">The sequence shown here is derived from an EMBL/GenBank/DDBJ whole genome shotgun (WGS) entry which is preliminary data.</text>
</comment>
<reference evidence="10 11" key="1">
    <citation type="submission" date="2018-01" db="EMBL/GenBank/DDBJ databases">
        <title>Metagenomic assembled genomes from two thermal pools in the Uzon Caldera, Kamchatka, Russia.</title>
        <authorList>
            <person name="Wilkins L."/>
            <person name="Ettinger C."/>
        </authorList>
    </citation>
    <scope>NUCLEOTIDE SEQUENCE [LARGE SCALE GENOMIC DNA]</scope>
    <source>
        <strain evidence="10">ZAV-07</strain>
    </source>
</reference>
<dbReference type="InterPro" id="IPR013149">
    <property type="entry name" value="ADH-like_C"/>
</dbReference>
<keyword evidence="3 8" id="KW-0479">Metal-binding</keyword>
<name>A0A2J6WEU0_9BACT</name>
<organism evidence="10 11">
    <name type="scientific">Caldisericum exile</name>
    <dbReference type="NCBI Taxonomy" id="693075"/>
    <lineage>
        <taxon>Bacteria</taxon>
        <taxon>Pseudomonadati</taxon>
        <taxon>Caldisericota/Cryosericota group</taxon>
        <taxon>Caldisericota</taxon>
        <taxon>Caldisericia</taxon>
        <taxon>Caldisericales</taxon>
        <taxon>Caldisericaceae</taxon>
        <taxon>Caldisericum</taxon>
    </lineage>
</organism>
<dbReference type="InterPro" id="IPR004627">
    <property type="entry name" value="L-Threonine_3-DHase"/>
</dbReference>
<dbReference type="SUPFAM" id="SSF51735">
    <property type="entry name" value="NAD(P)-binding Rossmann-fold domains"/>
    <property type="match status" value="1"/>
</dbReference>
<evidence type="ECO:0000256" key="4">
    <source>
        <dbReference type="ARBA" id="ARBA00022833"/>
    </source>
</evidence>
<dbReference type="PANTHER" id="PTHR43401:SF2">
    <property type="entry name" value="L-THREONINE 3-DEHYDROGENASE"/>
    <property type="match status" value="1"/>
</dbReference>
<evidence type="ECO:0000256" key="3">
    <source>
        <dbReference type="ARBA" id="ARBA00022723"/>
    </source>
</evidence>
<sequence>MKAILKKERDVGFVIENVPIPTIGDDEILVKVEVASICGTDVHIYDWNEWAQNRINPPLIVGHEFAGVVVEKGSEVKRINVGDFVSAETHIYCNHCDMCLMNHREVCRNLKILGVDTNGAFAEYVKIPERVAWVNPKEIPHKFASIQEPLGNAVDTVLSEDISGKTVLVTGAGPIGLLAIGVARVFGATKIIVSDLSNYHLEIAKRMGADVVVNPKETNLREVVLNETHGLGVDVSLEMSGAKSALSDALKLTKFLGRVSLLGLFDNGVEINLTDDVIFKKLRIYGITGRRIFETWQIVSDLLRSRRLDVSPVITHEFKLEEVEKGIELMKSHQSGKILLYP</sequence>
<keyword evidence="4 8" id="KW-0862">Zinc</keyword>
<evidence type="ECO:0000256" key="7">
    <source>
        <dbReference type="NCBIfam" id="TIGR00692"/>
    </source>
</evidence>
<dbReference type="GO" id="GO:0006567">
    <property type="term" value="P:L-threonine catabolic process"/>
    <property type="evidence" value="ECO:0007669"/>
    <property type="project" value="UniProtKB-UniRule"/>
</dbReference>
<keyword evidence="5" id="KW-0560">Oxidoreductase</keyword>
<evidence type="ECO:0000256" key="2">
    <source>
        <dbReference type="ARBA" id="ARBA00022490"/>
    </source>
</evidence>
<dbReference type="Gene3D" id="3.40.50.720">
    <property type="entry name" value="NAD(P)-binding Rossmann-like Domain"/>
    <property type="match status" value="1"/>
</dbReference>
<evidence type="ECO:0000259" key="9">
    <source>
        <dbReference type="SMART" id="SM00829"/>
    </source>
</evidence>
<comment type="similarity">
    <text evidence="8">Belongs to the zinc-containing alcohol dehydrogenase family.</text>
</comment>
<gene>
    <name evidence="10" type="primary">tdh</name>
    <name evidence="10" type="ORF">C0189_02405</name>
</gene>
<evidence type="ECO:0000256" key="8">
    <source>
        <dbReference type="RuleBase" id="RU361277"/>
    </source>
</evidence>
<dbReference type="SMART" id="SM00829">
    <property type="entry name" value="PKS_ER"/>
    <property type="match status" value="1"/>
</dbReference>
<evidence type="ECO:0000256" key="5">
    <source>
        <dbReference type="ARBA" id="ARBA00023002"/>
    </source>
</evidence>
<dbReference type="GO" id="GO:0008270">
    <property type="term" value="F:zinc ion binding"/>
    <property type="evidence" value="ECO:0007669"/>
    <property type="project" value="InterPro"/>
</dbReference>
<dbReference type="EC" id="1.1.1.103" evidence="7"/>
<protein>
    <recommendedName>
        <fullName evidence="7">L-threonine 3-dehydrogenase</fullName>
        <ecNumber evidence="7">1.1.1.103</ecNumber>
    </recommendedName>
</protein>
<dbReference type="InterPro" id="IPR002328">
    <property type="entry name" value="ADH_Zn_CS"/>
</dbReference>
<dbReference type="Pfam" id="PF00107">
    <property type="entry name" value="ADH_zinc_N"/>
    <property type="match status" value="1"/>
</dbReference>
<proteinExistence type="inferred from homology"/>
<dbReference type="SUPFAM" id="SSF50129">
    <property type="entry name" value="GroES-like"/>
    <property type="match status" value="1"/>
</dbReference>
<dbReference type="InterPro" id="IPR011032">
    <property type="entry name" value="GroES-like_sf"/>
</dbReference>
<accession>A0A2J6WEU0</accession>
<keyword evidence="6" id="KW-0520">NAD</keyword>
<evidence type="ECO:0000313" key="10">
    <source>
        <dbReference type="EMBL" id="PMP67849.1"/>
    </source>
</evidence>
<dbReference type="AlphaFoldDB" id="A0A2J6WEU0"/>
<evidence type="ECO:0000256" key="6">
    <source>
        <dbReference type="ARBA" id="ARBA00023027"/>
    </source>
</evidence>
<dbReference type="Gene3D" id="3.90.180.10">
    <property type="entry name" value="Medium-chain alcohol dehydrogenases, catalytic domain"/>
    <property type="match status" value="1"/>
</dbReference>
<dbReference type="Proteomes" id="UP000237040">
    <property type="component" value="Unassembled WGS sequence"/>
</dbReference>
<dbReference type="InterPro" id="IPR050129">
    <property type="entry name" value="Zn_alcohol_dh"/>
</dbReference>
<dbReference type="NCBIfam" id="NF003808">
    <property type="entry name" value="PRK05396.1"/>
    <property type="match status" value="1"/>
</dbReference>
<evidence type="ECO:0000256" key="1">
    <source>
        <dbReference type="ARBA" id="ARBA00001947"/>
    </source>
</evidence>
<dbReference type="GO" id="GO:0008743">
    <property type="term" value="F:L-threonine 3-dehydrogenase activity"/>
    <property type="evidence" value="ECO:0007669"/>
    <property type="project" value="UniProtKB-UniRule"/>
</dbReference>
<feature type="domain" description="Enoyl reductase (ER)" evidence="9">
    <location>
        <begin position="10"/>
        <end position="340"/>
    </location>
</feature>
<keyword evidence="2" id="KW-0963">Cytoplasm</keyword>
<dbReference type="PROSITE" id="PS00059">
    <property type="entry name" value="ADH_ZINC"/>
    <property type="match status" value="1"/>
</dbReference>
<dbReference type="InterPro" id="IPR013154">
    <property type="entry name" value="ADH-like_N"/>
</dbReference>
<evidence type="ECO:0000313" key="11">
    <source>
        <dbReference type="Proteomes" id="UP000237040"/>
    </source>
</evidence>
<comment type="cofactor">
    <cofactor evidence="1 8">
        <name>Zn(2+)</name>
        <dbReference type="ChEBI" id="CHEBI:29105"/>
    </cofactor>
</comment>
<dbReference type="NCBIfam" id="TIGR00692">
    <property type="entry name" value="tdh"/>
    <property type="match status" value="1"/>
</dbReference>
<dbReference type="Pfam" id="PF08240">
    <property type="entry name" value="ADH_N"/>
    <property type="match status" value="1"/>
</dbReference>
<dbReference type="InterPro" id="IPR020843">
    <property type="entry name" value="ER"/>
</dbReference>
<dbReference type="RefSeq" id="WP_424596759.1">
    <property type="nucleotide sequence ID" value="NZ_JBNATC010000005.1"/>
</dbReference>
<dbReference type="PANTHER" id="PTHR43401">
    <property type="entry name" value="L-THREONINE 3-DEHYDROGENASE"/>
    <property type="match status" value="1"/>
</dbReference>